<dbReference type="PROSITE" id="PS50005">
    <property type="entry name" value="TPR"/>
    <property type="match status" value="1"/>
</dbReference>
<protein>
    <submittedName>
        <fullName evidence="3">Tetratricopeptide repeat protein</fullName>
    </submittedName>
</protein>
<dbReference type="Pfam" id="PF13174">
    <property type="entry name" value="TPR_6"/>
    <property type="match status" value="1"/>
</dbReference>
<dbReference type="InterPro" id="IPR011990">
    <property type="entry name" value="TPR-like_helical_dom_sf"/>
</dbReference>
<sequence>MTKRLFCLVACWLGLSLAGFAQIETETEQAAYLQENGKIQEAISIYKDLVKRYQSEQTYLLLCDALIKANQYEDAESYLKKAVKKYPDQIKFPVELFLLYEKEKENKKAEKLFSKMLKELPANNTEIMNMGNAFFENRHFEQAKQVFLRGRELLGNPTLYSWQLGSIYMQEKNYKAIAREYLLQLEKNPKLLANIEANIAGLLTKGEPELAEEIENEWKKISSSNPDNPYFAQFGIWLYSQTGKLDKAFEMAGQVDRKFENNNGISMFALAEDLSNAKYFRQAEKALEYMMAKGQTNAFYERSRILYALTVYERFVSENDKTDKETNKVREVLSSTLEQFGYTRQTFDLIVSLADVLANHASDAQSAVDMLERVQNDRSFSSEQRGELKLISAEIYHRNGDSWQASLFCSQVEKECKNGPVADKAKFFKAVLSYYKGEMEWALSQFKALRSSTSKLISNDAMEYSVLIQENMDEDSSFSALQLFALAGQEFDYGNYAGAEAYLDSIEERYFYHSLFDEVLLFRAEIAMRQQDYASADSLLNELLMKYPYDLTADDAIMYLAFISEEYYKDKEKARQYYQRIILDYPNSLYATRAREMYSRLSK</sequence>
<keyword evidence="2" id="KW-0732">Signal</keyword>
<feature type="signal peptide" evidence="2">
    <location>
        <begin position="1"/>
        <end position="21"/>
    </location>
</feature>
<comment type="caution">
    <text evidence="3">The sequence shown here is derived from an EMBL/GenBank/DDBJ whole genome shotgun (WGS) entry which is preliminary data.</text>
</comment>
<evidence type="ECO:0000313" key="4">
    <source>
        <dbReference type="Proteomes" id="UP000824267"/>
    </source>
</evidence>
<keyword evidence="1" id="KW-0802">TPR repeat</keyword>
<dbReference type="Proteomes" id="UP000824267">
    <property type="component" value="Unassembled WGS sequence"/>
</dbReference>
<organism evidence="3 4">
    <name type="scientific">Candidatus Onthomorpha intestinigallinarum</name>
    <dbReference type="NCBI Taxonomy" id="2840880"/>
    <lineage>
        <taxon>Bacteria</taxon>
        <taxon>Pseudomonadati</taxon>
        <taxon>Bacteroidota</taxon>
        <taxon>Bacteroidia</taxon>
        <taxon>Bacteroidales</taxon>
        <taxon>Candidatus Onthomorpha</taxon>
    </lineage>
</organism>
<name>A0A9D1UIB9_9BACT</name>
<evidence type="ECO:0000256" key="1">
    <source>
        <dbReference type="PROSITE-ProRule" id="PRU00339"/>
    </source>
</evidence>
<reference evidence="3" key="2">
    <citation type="submission" date="2021-04" db="EMBL/GenBank/DDBJ databases">
        <authorList>
            <person name="Gilroy R."/>
        </authorList>
    </citation>
    <scope>NUCLEOTIDE SEQUENCE</scope>
    <source>
        <strain evidence="3">Gambia16-930</strain>
    </source>
</reference>
<dbReference type="AlphaFoldDB" id="A0A9D1UIB9"/>
<gene>
    <name evidence="3" type="ORF">IAC47_04385</name>
</gene>
<accession>A0A9D1UIB9</accession>
<feature type="chain" id="PRO_5038972407" evidence="2">
    <location>
        <begin position="22"/>
        <end position="603"/>
    </location>
</feature>
<dbReference type="Pfam" id="PF14559">
    <property type="entry name" value="TPR_19"/>
    <property type="match status" value="1"/>
</dbReference>
<dbReference type="EMBL" id="DXGG01000138">
    <property type="protein sequence ID" value="HIW87495.1"/>
    <property type="molecule type" value="Genomic_DNA"/>
</dbReference>
<reference evidence="3" key="1">
    <citation type="journal article" date="2021" name="PeerJ">
        <title>Extensive microbial diversity within the chicken gut microbiome revealed by metagenomics and culture.</title>
        <authorList>
            <person name="Gilroy R."/>
            <person name="Ravi A."/>
            <person name="Getino M."/>
            <person name="Pursley I."/>
            <person name="Horton D.L."/>
            <person name="Alikhan N.F."/>
            <person name="Baker D."/>
            <person name="Gharbi K."/>
            <person name="Hall N."/>
            <person name="Watson M."/>
            <person name="Adriaenssens E.M."/>
            <person name="Foster-Nyarko E."/>
            <person name="Jarju S."/>
            <person name="Secka A."/>
            <person name="Antonio M."/>
            <person name="Oren A."/>
            <person name="Chaudhuri R.R."/>
            <person name="La Ragione R."/>
            <person name="Hildebrand F."/>
            <person name="Pallen M.J."/>
        </authorList>
    </citation>
    <scope>NUCLEOTIDE SEQUENCE</scope>
    <source>
        <strain evidence="3">Gambia16-930</strain>
    </source>
</reference>
<proteinExistence type="predicted"/>
<evidence type="ECO:0000313" key="3">
    <source>
        <dbReference type="EMBL" id="HIW87495.1"/>
    </source>
</evidence>
<evidence type="ECO:0000256" key="2">
    <source>
        <dbReference type="SAM" id="SignalP"/>
    </source>
</evidence>
<dbReference type="SUPFAM" id="SSF48452">
    <property type="entry name" value="TPR-like"/>
    <property type="match status" value="2"/>
</dbReference>
<feature type="repeat" description="TPR" evidence="1">
    <location>
        <begin position="56"/>
        <end position="89"/>
    </location>
</feature>
<dbReference type="Gene3D" id="1.25.40.10">
    <property type="entry name" value="Tetratricopeptide repeat domain"/>
    <property type="match status" value="2"/>
</dbReference>
<dbReference type="InterPro" id="IPR019734">
    <property type="entry name" value="TPR_rpt"/>
</dbReference>